<dbReference type="Pfam" id="PF08929">
    <property type="entry name" value="PoNi_C"/>
    <property type="match status" value="1"/>
</dbReference>
<protein>
    <submittedName>
        <fullName evidence="2">DUF1911 domain-containing protein</fullName>
    </submittedName>
</protein>
<feature type="domain" description="PoNi C-terminal" evidence="1">
    <location>
        <begin position="152"/>
        <end position="262"/>
    </location>
</feature>
<sequence length="263" mass="29848">MTLRDTRKHADYFSNLVVDFDEALQETQDALDAGNFKTPTSRVDIAQRLYQLSIMRAVAHYSHGTSIKALTPYVEAILPYRQQLSAIADQLPSQHQFYRDDFEQLGDAGDACGSANINRYVYVLWWLSLLVACDVETTHIKSALAIIGEQGKDTLLDNIAIALGDKDRPVSANLYYPEVYQALSDAWNASLDEQHELLDTFVSQWYENLDEADWYASDECDCEFEYTDYYIGYWCFEFALAVNLLSIPLSPSFSSPVIPCDLI</sequence>
<gene>
    <name evidence="2" type="ORF">Q4568_03115</name>
</gene>
<evidence type="ECO:0000313" key="3">
    <source>
        <dbReference type="Proteomes" id="UP001170624"/>
    </source>
</evidence>
<dbReference type="SUPFAM" id="SSF140731">
    <property type="entry name" value="PA2201 C-terminal domain-like"/>
    <property type="match status" value="1"/>
</dbReference>
<dbReference type="EMBL" id="JAUOPU010000002">
    <property type="protein sequence ID" value="MDO6541504.1"/>
    <property type="molecule type" value="Genomic_DNA"/>
</dbReference>
<dbReference type="InterPro" id="IPR015025">
    <property type="entry name" value="PoNi_C"/>
</dbReference>
<dbReference type="RefSeq" id="WP_303498249.1">
    <property type="nucleotide sequence ID" value="NZ_JAUOPU010000002.1"/>
</dbReference>
<dbReference type="Proteomes" id="UP001170624">
    <property type="component" value="Unassembled WGS sequence"/>
</dbReference>
<proteinExistence type="predicted"/>
<evidence type="ECO:0000313" key="2">
    <source>
        <dbReference type="EMBL" id="MDO6541504.1"/>
    </source>
</evidence>
<dbReference type="Gene3D" id="1.10.3920.10">
    <property type="entry name" value="PA2201 C-terminal domain-like"/>
    <property type="match status" value="1"/>
</dbReference>
<dbReference type="AlphaFoldDB" id="A0AAW7Y3W2"/>
<evidence type="ECO:0000259" key="1">
    <source>
        <dbReference type="Pfam" id="PF08929"/>
    </source>
</evidence>
<reference evidence="2" key="1">
    <citation type="submission" date="2023-07" db="EMBL/GenBank/DDBJ databases">
        <title>Genome content predicts the carbon catabolic preferences of heterotrophic bacteria.</title>
        <authorList>
            <person name="Gralka M."/>
        </authorList>
    </citation>
    <scope>NUCLEOTIDE SEQUENCE</scope>
    <source>
        <strain evidence="2">G2M05</strain>
    </source>
</reference>
<organism evidence="2 3">
    <name type="scientific">Photobacterium sanguinicancri</name>
    <dbReference type="NCBI Taxonomy" id="875932"/>
    <lineage>
        <taxon>Bacteria</taxon>
        <taxon>Pseudomonadati</taxon>
        <taxon>Pseudomonadota</taxon>
        <taxon>Gammaproteobacteria</taxon>
        <taxon>Vibrionales</taxon>
        <taxon>Vibrionaceae</taxon>
        <taxon>Photobacterium</taxon>
    </lineage>
</organism>
<name>A0AAW7Y3W2_9GAMM</name>
<comment type="caution">
    <text evidence="2">The sequence shown here is derived from an EMBL/GenBank/DDBJ whole genome shotgun (WGS) entry which is preliminary data.</text>
</comment>
<dbReference type="InterPro" id="IPR028983">
    <property type="entry name" value="PA2201-like_C"/>
</dbReference>
<accession>A0AAW7Y3W2</accession>